<comment type="similarity">
    <text evidence="2">Belongs to the FlgA family.</text>
</comment>
<dbReference type="Pfam" id="PF13144">
    <property type="entry name" value="ChapFlgA"/>
    <property type="match status" value="1"/>
</dbReference>
<evidence type="ECO:0000256" key="3">
    <source>
        <dbReference type="ARBA" id="ARBA00014754"/>
    </source>
</evidence>
<dbReference type="PANTHER" id="PTHR36307">
    <property type="entry name" value="FLAGELLA BASAL BODY P-RING FORMATION PROTEIN FLGA"/>
    <property type="match status" value="1"/>
</dbReference>
<proteinExistence type="inferred from homology"/>
<dbReference type="EMBL" id="JBGOOS010000003">
    <property type="protein sequence ID" value="MEZ8207993.1"/>
    <property type="molecule type" value="Genomic_DNA"/>
</dbReference>
<name>A0ABV4MEL9_9VIBR</name>
<keyword evidence="8" id="KW-0969">Cilium</keyword>
<protein>
    <recommendedName>
        <fullName evidence="3">Flagella basal body P-ring formation protein FlgA</fullName>
    </recommendedName>
</protein>
<dbReference type="InterPro" id="IPR039246">
    <property type="entry name" value="Flagellar_FlgA"/>
</dbReference>
<dbReference type="Proteomes" id="UP001569151">
    <property type="component" value="Unassembled WGS sequence"/>
</dbReference>
<evidence type="ECO:0000256" key="6">
    <source>
        <dbReference type="ARBA" id="ARBA00025643"/>
    </source>
</evidence>
<sequence>MTYKNKRKANFRFTEVLASMGNAFISSRVMGVLATVFLATPSLYAEEQFMSEETIRSAVKSHLAQAVSARAQRNQWHNYQLKTAIHVPSAAQHLPLCPTAVVISGVDNKTLPVGNLKRSVSCASPSADWRINVTIKVSLTLDVVVAKSGINRDEPISAGLIHIERRTLNREQDFFTQPSQVINKTAKRRIRTGQILDSRKLSSPALVAKGNQVVITATKDGFSARTKGIALEEGDYGEQIDVQNSSSGKTIKAVVTGLNQVQTQF</sequence>
<accession>A0ABV4MEL9</accession>
<dbReference type="Gene3D" id="2.30.30.760">
    <property type="match status" value="1"/>
</dbReference>
<dbReference type="InterPro" id="IPR013974">
    <property type="entry name" value="SAF"/>
</dbReference>
<evidence type="ECO:0000256" key="2">
    <source>
        <dbReference type="ARBA" id="ARBA00010474"/>
    </source>
</evidence>
<comment type="caution">
    <text evidence="8">The sequence shown here is derived from an EMBL/GenBank/DDBJ whole genome shotgun (WGS) entry which is preliminary data.</text>
</comment>
<dbReference type="SMART" id="SM00858">
    <property type="entry name" value="SAF"/>
    <property type="match status" value="1"/>
</dbReference>
<dbReference type="PANTHER" id="PTHR36307:SF1">
    <property type="entry name" value="FLAGELLA BASAL BODY P-RING FORMATION PROTEIN FLGA"/>
    <property type="match status" value="1"/>
</dbReference>
<comment type="function">
    <text evidence="6">Involved in the assembly process of the P-ring formation. It may associate with FlgF on the rod constituting a structure essential for the P-ring assembly or may act as a modulator protein for the P-ring assembly.</text>
</comment>
<organism evidence="8 9">
    <name type="scientific">Vibrio bivalvicida</name>
    <dbReference type="NCBI Taxonomy" id="1276888"/>
    <lineage>
        <taxon>Bacteria</taxon>
        <taxon>Pseudomonadati</taxon>
        <taxon>Pseudomonadota</taxon>
        <taxon>Gammaproteobacteria</taxon>
        <taxon>Vibrionales</taxon>
        <taxon>Vibrionaceae</taxon>
        <taxon>Vibrio</taxon>
        <taxon>Vibrio oreintalis group</taxon>
    </lineage>
</organism>
<keyword evidence="9" id="KW-1185">Reference proteome</keyword>
<gene>
    <name evidence="8" type="primary">flgA</name>
    <name evidence="8" type="ORF">ACED39_04310</name>
</gene>
<dbReference type="InterPro" id="IPR017585">
    <property type="entry name" value="SAF_FlgA"/>
</dbReference>
<reference evidence="8 9" key="1">
    <citation type="submission" date="2024-06" db="EMBL/GenBank/DDBJ databases">
        <authorList>
            <person name="Steensen K."/>
            <person name="Seneca J."/>
            <person name="Bartlau N."/>
            <person name="Yu A.X."/>
            <person name="Polz M.F."/>
        </authorList>
    </citation>
    <scope>NUCLEOTIDE SEQUENCE [LARGE SCALE GENOMIC DNA]</scope>
    <source>
        <strain evidence="8 9">1F146</strain>
    </source>
</reference>
<feature type="domain" description="SAF" evidence="7">
    <location>
        <begin position="141"/>
        <end position="202"/>
    </location>
</feature>
<keyword evidence="4" id="KW-0732">Signal</keyword>
<keyword evidence="8" id="KW-0966">Cell projection</keyword>
<dbReference type="RefSeq" id="WP_371717703.1">
    <property type="nucleotide sequence ID" value="NZ_JBGOOF010000003.1"/>
</dbReference>
<dbReference type="NCBIfam" id="TIGR03170">
    <property type="entry name" value="flgA_cterm"/>
    <property type="match status" value="1"/>
</dbReference>
<evidence type="ECO:0000313" key="8">
    <source>
        <dbReference type="EMBL" id="MEZ8207993.1"/>
    </source>
</evidence>
<evidence type="ECO:0000259" key="7">
    <source>
        <dbReference type="SMART" id="SM00858"/>
    </source>
</evidence>
<dbReference type="CDD" id="cd11614">
    <property type="entry name" value="SAF_CpaB_FlgA_like"/>
    <property type="match status" value="1"/>
</dbReference>
<dbReference type="Gene3D" id="3.90.1210.10">
    <property type="entry name" value="Antifreeze-like/N-acetylneuraminic acid synthase C-terminal domain"/>
    <property type="match status" value="1"/>
</dbReference>
<keyword evidence="8" id="KW-0282">Flagellum</keyword>
<evidence type="ECO:0000256" key="1">
    <source>
        <dbReference type="ARBA" id="ARBA00004418"/>
    </source>
</evidence>
<evidence type="ECO:0000256" key="5">
    <source>
        <dbReference type="ARBA" id="ARBA00022764"/>
    </source>
</evidence>
<comment type="subcellular location">
    <subcellularLocation>
        <location evidence="1">Periplasm</location>
    </subcellularLocation>
</comment>
<keyword evidence="5" id="KW-0574">Periplasm</keyword>
<evidence type="ECO:0000256" key="4">
    <source>
        <dbReference type="ARBA" id="ARBA00022729"/>
    </source>
</evidence>
<evidence type="ECO:0000313" key="9">
    <source>
        <dbReference type="Proteomes" id="UP001569151"/>
    </source>
</evidence>